<evidence type="ECO:0000256" key="5">
    <source>
        <dbReference type="ARBA" id="ARBA00022691"/>
    </source>
</evidence>
<evidence type="ECO:0000313" key="11">
    <source>
        <dbReference type="Proteomes" id="UP000620366"/>
    </source>
</evidence>
<dbReference type="HAMAP" id="MF_00607">
    <property type="entry name" value="16SrRNA_methyltr_A"/>
    <property type="match status" value="1"/>
</dbReference>
<feature type="domain" description="Ribosomal RNA adenine methylase transferase N-terminal" evidence="9">
    <location>
        <begin position="36"/>
        <end position="211"/>
    </location>
</feature>
<keyword evidence="1 7" id="KW-0963">Cytoplasm</keyword>
<keyword evidence="4 7" id="KW-0808">Transferase</keyword>
<comment type="subcellular location">
    <subcellularLocation>
        <location evidence="7">Cytoplasm</location>
    </subcellularLocation>
</comment>
<sequence length="296" mass="32386">MENTLCSLKTIQDIRARHGFAFTKSLGQNFLINPQIPRQIAEGAGIDADTGVIEVGPGIGCLTFELAQRAKKVVAVELDRSLLPVLGETLAAFDNVSVVNADVLKLDLGELIEREFAGMRVVVCANLPYYITTPVIMKFLEEGLSVDSLTVMVQREVAERFLAPAGQKEYGAISVAVQYYSAPRLLLRVGRGNFHPAPKVDSAVIRMDILQDRGAKVANEAFFLSVVRAAFGQRRKTLQNALANGLAQIGKQDVVKALTEMGLDADIRGERLSLSEFAALSDLLIQYLHNCEKFHK</sequence>
<feature type="binding site" evidence="7 8">
    <location>
        <position position="56"/>
    </location>
    <ligand>
        <name>S-adenosyl-L-methionine</name>
        <dbReference type="ChEBI" id="CHEBI:59789"/>
    </ligand>
</feature>
<keyword evidence="3 7" id="KW-0489">Methyltransferase</keyword>
<keyword evidence="5 7" id="KW-0949">S-adenosyl-L-methionine</keyword>
<gene>
    <name evidence="7 10" type="primary">rsmA</name>
    <name evidence="7" type="synonym">ksgA</name>
    <name evidence="10" type="ORF">H8695_08280</name>
</gene>
<dbReference type="InterPro" id="IPR023165">
    <property type="entry name" value="rRNA_Ade_diMease-like_C"/>
</dbReference>
<dbReference type="InterPro" id="IPR020596">
    <property type="entry name" value="rRNA_Ade_Mease_Trfase_CS"/>
</dbReference>
<comment type="function">
    <text evidence="7">Specifically dimethylates two adjacent adenosines (A1518 and A1519) in the loop of a conserved hairpin near the 3'-end of 16S rRNA in the 30S particle. May play a critical role in biogenesis of 30S subunits.</text>
</comment>
<accession>A0A926DF61</accession>
<protein>
    <recommendedName>
        <fullName evidence="7">Ribosomal RNA small subunit methyltransferase A</fullName>
        <ecNumber evidence="7">2.1.1.182</ecNumber>
    </recommendedName>
    <alternativeName>
        <fullName evidence="7">16S rRNA (adenine(1518)-N(6)/adenine(1519)-N(6))-dimethyltransferase</fullName>
    </alternativeName>
    <alternativeName>
        <fullName evidence="7">16S rRNA dimethyladenosine transferase</fullName>
    </alternativeName>
    <alternativeName>
        <fullName evidence="7">16S rRNA dimethylase</fullName>
    </alternativeName>
    <alternativeName>
        <fullName evidence="7">S-adenosylmethionine-6-N', N'-adenosyl(rRNA) dimethyltransferase</fullName>
    </alternativeName>
</protein>
<evidence type="ECO:0000256" key="1">
    <source>
        <dbReference type="ARBA" id="ARBA00022490"/>
    </source>
</evidence>
<evidence type="ECO:0000256" key="2">
    <source>
        <dbReference type="ARBA" id="ARBA00022552"/>
    </source>
</evidence>
<feature type="binding site" evidence="7 8">
    <location>
        <position position="31"/>
    </location>
    <ligand>
        <name>S-adenosyl-L-methionine</name>
        <dbReference type="ChEBI" id="CHEBI:59789"/>
    </ligand>
</feature>
<dbReference type="InterPro" id="IPR029063">
    <property type="entry name" value="SAM-dependent_MTases_sf"/>
</dbReference>
<dbReference type="InterPro" id="IPR011530">
    <property type="entry name" value="rRNA_adenine_dimethylase"/>
</dbReference>
<dbReference type="PROSITE" id="PS51689">
    <property type="entry name" value="SAM_RNA_A_N6_MT"/>
    <property type="match status" value="1"/>
</dbReference>
<dbReference type="Proteomes" id="UP000620366">
    <property type="component" value="Unassembled WGS sequence"/>
</dbReference>
<evidence type="ECO:0000259" key="9">
    <source>
        <dbReference type="SMART" id="SM00650"/>
    </source>
</evidence>
<feature type="binding site" evidence="7 8">
    <location>
        <position position="29"/>
    </location>
    <ligand>
        <name>S-adenosyl-L-methionine</name>
        <dbReference type="ChEBI" id="CHEBI:59789"/>
    </ligand>
</feature>
<dbReference type="Gene3D" id="1.10.8.100">
    <property type="entry name" value="Ribosomal RNA adenine dimethylase-like, domain 2"/>
    <property type="match status" value="1"/>
</dbReference>
<comment type="similarity">
    <text evidence="7">Belongs to the class I-like SAM-binding methyltransferase superfamily. rRNA adenine N(6)-methyltransferase family. RsmA subfamily.</text>
</comment>
<organism evidence="10 11">
    <name type="scientific">Feifania hominis</name>
    <dbReference type="NCBI Taxonomy" id="2763660"/>
    <lineage>
        <taxon>Bacteria</taxon>
        <taxon>Bacillati</taxon>
        <taxon>Bacillota</taxon>
        <taxon>Clostridia</taxon>
        <taxon>Eubacteriales</taxon>
        <taxon>Feifaniaceae</taxon>
        <taxon>Feifania</taxon>
    </lineage>
</organism>
<feature type="binding site" evidence="7 8">
    <location>
        <position position="126"/>
    </location>
    <ligand>
        <name>S-adenosyl-L-methionine</name>
        <dbReference type="ChEBI" id="CHEBI:59789"/>
    </ligand>
</feature>
<comment type="caution">
    <text evidence="10">The sequence shown here is derived from an EMBL/GenBank/DDBJ whole genome shotgun (WGS) entry which is preliminary data.</text>
</comment>
<evidence type="ECO:0000313" key="10">
    <source>
        <dbReference type="EMBL" id="MBC8536679.1"/>
    </source>
</evidence>
<dbReference type="EC" id="2.1.1.182" evidence="7"/>
<dbReference type="GO" id="GO:0052908">
    <property type="term" value="F:16S rRNA (adenine(1518)-N(6)/adenine(1519)-N(6))-dimethyltransferase activity"/>
    <property type="evidence" value="ECO:0007669"/>
    <property type="project" value="UniProtKB-EC"/>
</dbReference>
<dbReference type="FunFam" id="3.40.50.150:FF:000023">
    <property type="entry name" value="Ribosomal RNA small subunit methyltransferase A"/>
    <property type="match status" value="1"/>
</dbReference>
<evidence type="ECO:0000256" key="3">
    <source>
        <dbReference type="ARBA" id="ARBA00022603"/>
    </source>
</evidence>
<evidence type="ECO:0000256" key="4">
    <source>
        <dbReference type="ARBA" id="ARBA00022679"/>
    </source>
</evidence>
<dbReference type="PANTHER" id="PTHR11727:SF7">
    <property type="entry name" value="DIMETHYLADENOSINE TRANSFERASE-RELATED"/>
    <property type="match status" value="1"/>
</dbReference>
<keyword evidence="6 7" id="KW-0694">RNA-binding</keyword>
<keyword evidence="11" id="KW-1185">Reference proteome</keyword>
<feature type="binding site" evidence="7 8">
    <location>
        <position position="102"/>
    </location>
    <ligand>
        <name>S-adenosyl-L-methionine</name>
        <dbReference type="ChEBI" id="CHEBI:59789"/>
    </ligand>
</feature>
<dbReference type="Gene3D" id="3.40.50.150">
    <property type="entry name" value="Vaccinia Virus protein VP39"/>
    <property type="match status" value="1"/>
</dbReference>
<dbReference type="RefSeq" id="WP_249300515.1">
    <property type="nucleotide sequence ID" value="NZ_JACRSP010000003.1"/>
</dbReference>
<evidence type="ECO:0000256" key="6">
    <source>
        <dbReference type="ARBA" id="ARBA00022884"/>
    </source>
</evidence>
<dbReference type="GO" id="GO:0003723">
    <property type="term" value="F:RNA binding"/>
    <property type="evidence" value="ECO:0007669"/>
    <property type="project" value="UniProtKB-UniRule"/>
</dbReference>
<reference evidence="10" key="1">
    <citation type="submission" date="2020-08" db="EMBL/GenBank/DDBJ databases">
        <title>Genome public.</title>
        <authorList>
            <person name="Liu C."/>
            <person name="Sun Q."/>
        </authorList>
    </citation>
    <scope>NUCLEOTIDE SEQUENCE</scope>
    <source>
        <strain evidence="10">BX7</strain>
    </source>
</reference>
<dbReference type="SMART" id="SM00650">
    <property type="entry name" value="rADc"/>
    <property type="match status" value="1"/>
</dbReference>
<dbReference type="PANTHER" id="PTHR11727">
    <property type="entry name" value="DIMETHYLADENOSINE TRANSFERASE"/>
    <property type="match status" value="1"/>
</dbReference>
<evidence type="ECO:0000256" key="7">
    <source>
        <dbReference type="HAMAP-Rule" id="MF_00607"/>
    </source>
</evidence>
<keyword evidence="2 7" id="KW-0698">rRNA processing</keyword>
<dbReference type="Pfam" id="PF00398">
    <property type="entry name" value="RrnaAD"/>
    <property type="match status" value="1"/>
</dbReference>
<dbReference type="NCBIfam" id="TIGR00755">
    <property type="entry name" value="ksgA"/>
    <property type="match status" value="1"/>
</dbReference>
<comment type="catalytic activity">
    <reaction evidence="7">
        <text>adenosine(1518)/adenosine(1519) in 16S rRNA + 4 S-adenosyl-L-methionine = N(6)-dimethyladenosine(1518)/N(6)-dimethyladenosine(1519) in 16S rRNA + 4 S-adenosyl-L-homocysteine + 4 H(+)</text>
        <dbReference type="Rhea" id="RHEA:19609"/>
        <dbReference type="Rhea" id="RHEA-COMP:10232"/>
        <dbReference type="Rhea" id="RHEA-COMP:10233"/>
        <dbReference type="ChEBI" id="CHEBI:15378"/>
        <dbReference type="ChEBI" id="CHEBI:57856"/>
        <dbReference type="ChEBI" id="CHEBI:59789"/>
        <dbReference type="ChEBI" id="CHEBI:74411"/>
        <dbReference type="ChEBI" id="CHEBI:74493"/>
        <dbReference type="EC" id="2.1.1.182"/>
    </reaction>
</comment>
<dbReference type="SUPFAM" id="SSF53335">
    <property type="entry name" value="S-adenosyl-L-methionine-dependent methyltransferases"/>
    <property type="match status" value="1"/>
</dbReference>
<evidence type="ECO:0000256" key="8">
    <source>
        <dbReference type="PROSITE-ProRule" id="PRU01026"/>
    </source>
</evidence>
<dbReference type="GO" id="GO:0005829">
    <property type="term" value="C:cytosol"/>
    <property type="evidence" value="ECO:0007669"/>
    <property type="project" value="TreeGrafter"/>
</dbReference>
<dbReference type="AlphaFoldDB" id="A0A926DF61"/>
<proteinExistence type="inferred from homology"/>
<name>A0A926DF61_9FIRM</name>
<dbReference type="PROSITE" id="PS01131">
    <property type="entry name" value="RRNA_A_DIMETH"/>
    <property type="match status" value="1"/>
</dbReference>
<dbReference type="CDD" id="cd02440">
    <property type="entry name" value="AdoMet_MTases"/>
    <property type="match status" value="1"/>
</dbReference>
<dbReference type="InterPro" id="IPR001737">
    <property type="entry name" value="KsgA/Erm"/>
</dbReference>
<dbReference type="InterPro" id="IPR020598">
    <property type="entry name" value="rRNA_Ade_methylase_Trfase_N"/>
</dbReference>
<feature type="binding site" evidence="7 8">
    <location>
        <position position="77"/>
    </location>
    <ligand>
        <name>S-adenosyl-L-methionine</name>
        <dbReference type="ChEBI" id="CHEBI:59789"/>
    </ligand>
</feature>
<dbReference type="EMBL" id="JACRSP010000003">
    <property type="protein sequence ID" value="MBC8536679.1"/>
    <property type="molecule type" value="Genomic_DNA"/>
</dbReference>